<keyword evidence="5" id="KW-0804">Transcription</keyword>
<evidence type="ECO:0000313" key="11">
    <source>
        <dbReference type="Proteomes" id="UP000078543"/>
    </source>
</evidence>
<dbReference type="InterPro" id="IPR016032">
    <property type="entry name" value="Sig_transdc_resp-reg_C-effctor"/>
</dbReference>
<dbReference type="SUPFAM" id="SSF52172">
    <property type="entry name" value="CheY-like"/>
    <property type="match status" value="1"/>
</dbReference>
<dbReference type="CDD" id="cd00383">
    <property type="entry name" value="trans_reg_C"/>
    <property type="match status" value="1"/>
</dbReference>
<organism evidence="10 11">
    <name type="scientific">Magnetospirillum moscoviense</name>
    <dbReference type="NCBI Taxonomy" id="1437059"/>
    <lineage>
        <taxon>Bacteria</taxon>
        <taxon>Pseudomonadati</taxon>
        <taxon>Pseudomonadota</taxon>
        <taxon>Alphaproteobacteria</taxon>
        <taxon>Rhodospirillales</taxon>
        <taxon>Rhodospirillaceae</taxon>
        <taxon>Magnetospirillum</taxon>
    </lineage>
</organism>
<dbReference type="EMBL" id="LWQU01000127">
    <property type="protein sequence ID" value="OAN52948.1"/>
    <property type="molecule type" value="Genomic_DNA"/>
</dbReference>
<dbReference type="STRING" id="1437059.A6A05_10335"/>
<protein>
    <recommendedName>
        <fullName evidence="12">DNA-binding response regulator</fullName>
    </recommendedName>
</protein>
<dbReference type="Gene3D" id="3.40.50.2300">
    <property type="match status" value="1"/>
</dbReference>
<dbReference type="PANTHER" id="PTHR48111">
    <property type="entry name" value="REGULATOR OF RPOS"/>
    <property type="match status" value="1"/>
</dbReference>
<dbReference type="GO" id="GO:0006355">
    <property type="term" value="P:regulation of DNA-templated transcription"/>
    <property type="evidence" value="ECO:0007669"/>
    <property type="project" value="InterPro"/>
</dbReference>
<evidence type="ECO:0000256" key="7">
    <source>
        <dbReference type="PROSITE-ProRule" id="PRU01091"/>
    </source>
</evidence>
<evidence type="ECO:0000259" key="8">
    <source>
        <dbReference type="PROSITE" id="PS50110"/>
    </source>
</evidence>
<dbReference type="Pfam" id="PF00072">
    <property type="entry name" value="Response_reg"/>
    <property type="match status" value="1"/>
</dbReference>
<dbReference type="Proteomes" id="UP000078543">
    <property type="component" value="Unassembled WGS sequence"/>
</dbReference>
<keyword evidence="2" id="KW-0902">Two-component regulatory system</keyword>
<evidence type="ECO:0000313" key="10">
    <source>
        <dbReference type="EMBL" id="OAN52948.1"/>
    </source>
</evidence>
<comment type="caution">
    <text evidence="10">The sequence shown here is derived from an EMBL/GenBank/DDBJ whole genome shotgun (WGS) entry which is preliminary data.</text>
</comment>
<dbReference type="PROSITE" id="PS50110">
    <property type="entry name" value="RESPONSE_REGULATORY"/>
    <property type="match status" value="1"/>
</dbReference>
<sequence length="226" mass="25234">MLVEDNSDFREEVQFHLQRAGHEIFIAADGAGLDQVLAVHHIEIAVLDLGLPGEDGLSITHRLRMSHPEIRILMLTARSSQHHRISGLEKGADAYLTKPVDMRELCAVIESIRRRISPAVADHRGPGWTLSLSTMTIMTPKGEPITLTPTEMLLLRPLAEAAPDIVSRQQFVKALGHREEDYDYRRLEAVISRLRRKIATSDKESSVIKPARGRGYIFAAPITVIP</sequence>
<dbReference type="SMART" id="SM00862">
    <property type="entry name" value="Trans_reg_C"/>
    <property type="match status" value="1"/>
</dbReference>
<dbReference type="RefSeq" id="WP_172822218.1">
    <property type="nucleotide sequence ID" value="NZ_LWQU01000127.1"/>
</dbReference>
<dbReference type="SUPFAM" id="SSF46894">
    <property type="entry name" value="C-terminal effector domain of the bipartite response regulators"/>
    <property type="match status" value="1"/>
</dbReference>
<feature type="domain" description="Response regulatory" evidence="8">
    <location>
        <begin position="1"/>
        <end position="113"/>
    </location>
</feature>
<dbReference type="InterPro" id="IPR039420">
    <property type="entry name" value="WalR-like"/>
</dbReference>
<dbReference type="GO" id="GO:0032993">
    <property type="term" value="C:protein-DNA complex"/>
    <property type="evidence" value="ECO:0007669"/>
    <property type="project" value="TreeGrafter"/>
</dbReference>
<dbReference type="GO" id="GO:0000976">
    <property type="term" value="F:transcription cis-regulatory region binding"/>
    <property type="evidence" value="ECO:0007669"/>
    <property type="project" value="TreeGrafter"/>
</dbReference>
<feature type="modified residue" description="4-aspartylphosphate" evidence="6">
    <location>
        <position position="48"/>
    </location>
</feature>
<accession>A0A178MTR0</accession>
<evidence type="ECO:0000256" key="1">
    <source>
        <dbReference type="ARBA" id="ARBA00022553"/>
    </source>
</evidence>
<keyword evidence="4 7" id="KW-0238">DNA-binding</keyword>
<gene>
    <name evidence="10" type="ORF">A6A05_10335</name>
</gene>
<evidence type="ECO:0000256" key="4">
    <source>
        <dbReference type="ARBA" id="ARBA00023125"/>
    </source>
</evidence>
<dbReference type="PROSITE" id="PS51755">
    <property type="entry name" value="OMPR_PHOB"/>
    <property type="match status" value="1"/>
</dbReference>
<dbReference type="Pfam" id="PF00486">
    <property type="entry name" value="Trans_reg_C"/>
    <property type="match status" value="1"/>
</dbReference>
<dbReference type="AlphaFoldDB" id="A0A178MTR0"/>
<keyword evidence="11" id="KW-1185">Reference proteome</keyword>
<dbReference type="Gene3D" id="1.10.10.10">
    <property type="entry name" value="Winged helix-like DNA-binding domain superfamily/Winged helix DNA-binding domain"/>
    <property type="match status" value="1"/>
</dbReference>
<dbReference type="GO" id="GO:0005829">
    <property type="term" value="C:cytosol"/>
    <property type="evidence" value="ECO:0007669"/>
    <property type="project" value="TreeGrafter"/>
</dbReference>
<keyword evidence="1 6" id="KW-0597">Phosphoprotein</keyword>
<reference evidence="10 11" key="1">
    <citation type="submission" date="2016-04" db="EMBL/GenBank/DDBJ databases">
        <title>Draft genome sequence of freshwater magnetotactic bacteria Magnetospirillum marisnigri SP-1 and Magnetospirillum moscoviense BB-1.</title>
        <authorList>
            <person name="Koziaeva V."/>
            <person name="Dziuba M.V."/>
            <person name="Ivanov T.M."/>
            <person name="Kuznetsov B."/>
            <person name="Grouzdev D.S."/>
        </authorList>
    </citation>
    <scope>NUCLEOTIDE SEQUENCE [LARGE SCALE GENOMIC DNA]</scope>
    <source>
        <strain evidence="10 11">BB-1</strain>
    </source>
</reference>
<dbReference type="InterPro" id="IPR011006">
    <property type="entry name" value="CheY-like_superfamily"/>
</dbReference>
<keyword evidence="3" id="KW-0805">Transcription regulation</keyword>
<dbReference type="PANTHER" id="PTHR48111:SF4">
    <property type="entry name" value="DNA-BINDING DUAL TRANSCRIPTIONAL REGULATOR OMPR"/>
    <property type="match status" value="1"/>
</dbReference>
<evidence type="ECO:0000256" key="2">
    <source>
        <dbReference type="ARBA" id="ARBA00023012"/>
    </source>
</evidence>
<evidence type="ECO:0008006" key="12">
    <source>
        <dbReference type="Google" id="ProtNLM"/>
    </source>
</evidence>
<dbReference type="InterPro" id="IPR001867">
    <property type="entry name" value="OmpR/PhoB-type_DNA-bd"/>
</dbReference>
<feature type="DNA-binding region" description="OmpR/PhoB-type" evidence="7">
    <location>
        <begin position="118"/>
        <end position="220"/>
    </location>
</feature>
<dbReference type="InterPro" id="IPR036388">
    <property type="entry name" value="WH-like_DNA-bd_sf"/>
</dbReference>
<evidence type="ECO:0000256" key="5">
    <source>
        <dbReference type="ARBA" id="ARBA00023163"/>
    </source>
</evidence>
<dbReference type="CDD" id="cd17574">
    <property type="entry name" value="REC_OmpR"/>
    <property type="match status" value="1"/>
</dbReference>
<dbReference type="InterPro" id="IPR001789">
    <property type="entry name" value="Sig_transdc_resp-reg_receiver"/>
</dbReference>
<evidence type="ECO:0000256" key="6">
    <source>
        <dbReference type="PROSITE-ProRule" id="PRU00169"/>
    </source>
</evidence>
<evidence type="ECO:0000256" key="3">
    <source>
        <dbReference type="ARBA" id="ARBA00023015"/>
    </source>
</evidence>
<dbReference type="SMART" id="SM00448">
    <property type="entry name" value="REC"/>
    <property type="match status" value="1"/>
</dbReference>
<evidence type="ECO:0000259" key="9">
    <source>
        <dbReference type="PROSITE" id="PS51755"/>
    </source>
</evidence>
<feature type="domain" description="OmpR/PhoB-type" evidence="9">
    <location>
        <begin position="118"/>
        <end position="220"/>
    </location>
</feature>
<name>A0A178MTR0_9PROT</name>
<dbReference type="GO" id="GO:0000156">
    <property type="term" value="F:phosphorelay response regulator activity"/>
    <property type="evidence" value="ECO:0007669"/>
    <property type="project" value="TreeGrafter"/>
</dbReference>
<proteinExistence type="predicted"/>